<proteinExistence type="inferred from homology"/>
<keyword evidence="9" id="KW-1185">Reference proteome</keyword>
<feature type="transmembrane region" description="Helical" evidence="7">
    <location>
        <begin position="106"/>
        <end position="128"/>
    </location>
</feature>
<evidence type="ECO:0000256" key="3">
    <source>
        <dbReference type="ARBA" id="ARBA00022692"/>
    </source>
</evidence>
<gene>
    <name evidence="8" type="ORF">WA1_14555</name>
</gene>
<feature type="transmembrane region" description="Helical" evidence="7">
    <location>
        <begin position="21"/>
        <end position="41"/>
    </location>
</feature>
<evidence type="ECO:0000313" key="8">
    <source>
        <dbReference type="EMBL" id="KYC43303.1"/>
    </source>
</evidence>
<evidence type="ECO:0000313" key="9">
    <source>
        <dbReference type="Proteomes" id="UP000076925"/>
    </source>
</evidence>
<keyword evidence="3 6" id="KW-0812">Transmembrane</keyword>
<sequence length="286" mass="31884">MPNTECRRRGVETFRKHLPEYLMEAAELGIFMISAGVFTCVFEYPGSPIHQAIANADMRRFFIGIAMGLTAIALIYSPWGKQSGAHMNPAVTLTFYRLGKVKQQDAIFYILFQCLGGLVGIYLVALLLGKVFTQPPVNYVVTVPGTLGWVAALLGELVIAFLMMMTVLLASNNQKLNRFTGLFAGFLVMLYVFFEAPLSGFGMNPARTFASAFPSQIWTAFWLYLIVPPAGMLLASTLYQYLFGQRAVKCAKLHHENHKRCIFRCGYNRNGNIDLSDRLPISGKHS</sequence>
<evidence type="ECO:0000256" key="2">
    <source>
        <dbReference type="ARBA" id="ARBA00022448"/>
    </source>
</evidence>
<dbReference type="GO" id="GO:0016020">
    <property type="term" value="C:membrane"/>
    <property type="evidence" value="ECO:0007669"/>
    <property type="project" value="UniProtKB-SubCell"/>
</dbReference>
<dbReference type="STRING" id="128403.WA1_14555"/>
<evidence type="ECO:0000256" key="1">
    <source>
        <dbReference type="ARBA" id="ARBA00004141"/>
    </source>
</evidence>
<dbReference type="Proteomes" id="UP000076925">
    <property type="component" value="Unassembled WGS sequence"/>
</dbReference>
<dbReference type="Gene3D" id="1.20.1080.10">
    <property type="entry name" value="Glycerol uptake facilitator protein"/>
    <property type="match status" value="1"/>
</dbReference>
<comment type="similarity">
    <text evidence="6">Belongs to the MIP/aquaporin (TC 1.A.8) family.</text>
</comment>
<dbReference type="PANTHER" id="PTHR45724">
    <property type="entry name" value="AQUAPORIN NIP2-1"/>
    <property type="match status" value="1"/>
</dbReference>
<dbReference type="EMBL" id="ANNX02000016">
    <property type="protein sequence ID" value="KYC43303.1"/>
    <property type="molecule type" value="Genomic_DNA"/>
</dbReference>
<evidence type="ECO:0000256" key="6">
    <source>
        <dbReference type="RuleBase" id="RU000477"/>
    </source>
</evidence>
<dbReference type="SUPFAM" id="SSF81338">
    <property type="entry name" value="Aquaporin-like"/>
    <property type="match status" value="1"/>
</dbReference>
<accession>A0A139XF63</accession>
<comment type="subcellular location">
    <subcellularLocation>
        <location evidence="1">Membrane</location>
        <topology evidence="1">Multi-pass membrane protein</topology>
    </subcellularLocation>
</comment>
<feature type="transmembrane region" description="Helical" evidence="7">
    <location>
        <begin position="61"/>
        <end position="79"/>
    </location>
</feature>
<evidence type="ECO:0008006" key="10">
    <source>
        <dbReference type="Google" id="ProtNLM"/>
    </source>
</evidence>
<feature type="transmembrane region" description="Helical" evidence="7">
    <location>
        <begin position="221"/>
        <end position="242"/>
    </location>
</feature>
<dbReference type="InterPro" id="IPR022357">
    <property type="entry name" value="MIP_CS"/>
</dbReference>
<reference evidence="8 9" key="1">
    <citation type="journal article" date="2013" name="Genome Biol. Evol.">
        <title>Genomes of Stigonematalean cyanobacteria (subsection V) and the evolution of oxygenic photosynthesis from prokaryotes to plastids.</title>
        <authorList>
            <person name="Dagan T."/>
            <person name="Roettger M."/>
            <person name="Stucken K."/>
            <person name="Landan G."/>
            <person name="Koch R."/>
            <person name="Major P."/>
            <person name="Gould S.B."/>
            <person name="Goremykin V.V."/>
            <person name="Rippka R."/>
            <person name="Tandeau de Marsac N."/>
            <person name="Gugger M."/>
            <person name="Lockhart P.J."/>
            <person name="Allen J.F."/>
            <person name="Brune I."/>
            <person name="Maus I."/>
            <person name="Puhler A."/>
            <person name="Martin W.F."/>
        </authorList>
    </citation>
    <scope>NUCLEOTIDE SEQUENCE [LARGE SCALE GENOMIC DNA]</scope>
    <source>
        <strain evidence="8 9">PCC 7110</strain>
    </source>
</reference>
<dbReference type="InterPro" id="IPR034294">
    <property type="entry name" value="Aquaporin_transptr"/>
</dbReference>
<keyword evidence="5 7" id="KW-0472">Membrane</keyword>
<protein>
    <recommendedName>
        <fullName evidence="10">Major intrinsic protein</fullName>
    </recommendedName>
</protein>
<feature type="transmembrane region" description="Helical" evidence="7">
    <location>
        <begin position="182"/>
        <end position="201"/>
    </location>
</feature>
<evidence type="ECO:0000256" key="5">
    <source>
        <dbReference type="ARBA" id="ARBA00023136"/>
    </source>
</evidence>
<dbReference type="PRINTS" id="PR00783">
    <property type="entry name" value="MINTRINSICP"/>
</dbReference>
<dbReference type="Pfam" id="PF00230">
    <property type="entry name" value="MIP"/>
    <property type="match status" value="1"/>
</dbReference>
<dbReference type="PANTHER" id="PTHR45724:SF13">
    <property type="entry name" value="AQUAPORIN NIP1-1-RELATED"/>
    <property type="match status" value="1"/>
</dbReference>
<evidence type="ECO:0000256" key="4">
    <source>
        <dbReference type="ARBA" id="ARBA00022989"/>
    </source>
</evidence>
<dbReference type="AlphaFoldDB" id="A0A139XF63"/>
<dbReference type="InterPro" id="IPR000425">
    <property type="entry name" value="MIP"/>
</dbReference>
<dbReference type="GO" id="GO:0015267">
    <property type="term" value="F:channel activity"/>
    <property type="evidence" value="ECO:0007669"/>
    <property type="project" value="InterPro"/>
</dbReference>
<evidence type="ECO:0000256" key="7">
    <source>
        <dbReference type="SAM" id="Phobius"/>
    </source>
</evidence>
<comment type="caution">
    <text evidence="8">The sequence shown here is derived from an EMBL/GenBank/DDBJ whole genome shotgun (WGS) entry which is preliminary data.</text>
</comment>
<keyword evidence="4 7" id="KW-1133">Transmembrane helix</keyword>
<name>A0A139XF63_9CYAN</name>
<keyword evidence="2 6" id="KW-0813">Transport</keyword>
<dbReference type="InterPro" id="IPR023271">
    <property type="entry name" value="Aquaporin-like"/>
</dbReference>
<dbReference type="PROSITE" id="PS00221">
    <property type="entry name" value="MIP"/>
    <property type="match status" value="1"/>
</dbReference>
<organism evidence="8 9">
    <name type="scientific">Scytonema hofmannii PCC 7110</name>
    <dbReference type="NCBI Taxonomy" id="128403"/>
    <lineage>
        <taxon>Bacteria</taxon>
        <taxon>Bacillati</taxon>
        <taxon>Cyanobacteriota</taxon>
        <taxon>Cyanophyceae</taxon>
        <taxon>Nostocales</taxon>
        <taxon>Scytonemataceae</taxon>
        <taxon>Scytonema</taxon>
    </lineage>
</organism>
<feature type="transmembrane region" description="Helical" evidence="7">
    <location>
        <begin position="148"/>
        <end position="170"/>
    </location>
</feature>